<reference evidence="1" key="1">
    <citation type="journal article" date="2015" name="Nature">
        <title>Complex archaea that bridge the gap between prokaryotes and eukaryotes.</title>
        <authorList>
            <person name="Spang A."/>
            <person name="Saw J.H."/>
            <person name="Jorgensen S.L."/>
            <person name="Zaremba-Niedzwiedzka K."/>
            <person name="Martijn J."/>
            <person name="Lind A.E."/>
            <person name="van Eijk R."/>
            <person name="Schleper C."/>
            <person name="Guy L."/>
            <person name="Ettema T.J."/>
        </authorList>
    </citation>
    <scope>NUCLEOTIDE SEQUENCE</scope>
</reference>
<name>A0A0F9T0D3_9ZZZZ</name>
<protein>
    <submittedName>
        <fullName evidence="1">Uncharacterized protein</fullName>
    </submittedName>
</protein>
<proteinExistence type="predicted"/>
<accession>A0A0F9T0D3</accession>
<gene>
    <name evidence="1" type="ORF">LCGC14_0388770</name>
</gene>
<comment type="caution">
    <text evidence="1">The sequence shown here is derived from an EMBL/GenBank/DDBJ whole genome shotgun (WGS) entry which is preliminary data.</text>
</comment>
<sequence length="179" mass="20211">MAVYYPGCITSQADHICTDCPPKELGDIRSFFFVKSDFTFTDITDTAEWTTGLNNRDIYVVTYSRGTLEFTPNLQPGFGDTVEELDGYEIVANVFDPNYAANCNFYNDIKRSKEWKFGYRTETKVHLSDSVATIIPKAPIADDKKQSVIWNIEVKFTQEDIPCPSDKPTGVFDVCIGIN</sequence>
<dbReference type="AlphaFoldDB" id="A0A0F9T0D3"/>
<evidence type="ECO:0000313" key="1">
    <source>
        <dbReference type="EMBL" id="KKN74675.1"/>
    </source>
</evidence>
<organism evidence="1">
    <name type="scientific">marine sediment metagenome</name>
    <dbReference type="NCBI Taxonomy" id="412755"/>
    <lineage>
        <taxon>unclassified sequences</taxon>
        <taxon>metagenomes</taxon>
        <taxon>ecological metagenomes</taxon>
    </lineage>
</organism>
<dbReference type="EMBL" id="LAZR01000322">
    <property type="protein sequence ID" value="KKN74675.1"/>
    <property type="molecule type" value="Genomic_DNA"/>
</dbReference>